<keyword evidence="3" id="KW-1185">Reference proteome</keyword>
<sequence>MAQVGPIVVRDPPAPFGLIGLGQKGPKWPTDRESQPTGRRSRGGLKWPKKAIEAKTPLMKGVALNPRMMARGPGGPRRQNDPSGPKSKMKAWGLVKWELAKKANEGRIWPDAIRWPLGGVMAWVPWNTQGGQLAIKDMT</sequence>
<proteinExistence type="predicted"/>
<organism evidence="2 3">
    <name type="scientific">Austropuccinia psidii MF-1</name>
    <dbReference type="NCBI Taxonomy" id="1389203"/>
    <lineage>
        <taxon>Eukaryota</taxon>
        <taxon>Fungi</taxon>
        <taxon>Dikarya</taxon>
        <taxon>Basidiomycota</taxon>
        <taxon>Pucciniomycotina</taxon>
        <taxon>Pucciniomycetes</taxon>
        <taxon>Pucciniales</taxon>
        <taxon>Sphaerophragmiaceae</taxon>
        <taxon>Austropuccinia</taxon>
    </lineage>
</organism>
<name>A0A9Q3QAZ2_9BASI</name>
<evidence type="ECO:0000256" key="1">
    <source>
        <dbReference type="SAM" id="MobiDB-lite"/>
    </source>
</evidence>
<gene>
    <name evidence="2" type="ORF">O181_132191</name>
</gene>
<reference evidence="2" key="1">
    <citation type="submission" date="2021-03" db="EMBL/GenBank/DDBJ databases">
        <title>Draft genome sequence of rust myrtle Austropuccinia psidii MF-1, a brazilian biotype.</title>
        <authorList>
            <person name="Quecine M.C."/>
            <person name="Pachon D.M.R."/>
            <person name="Bonatelli M.L."/>
            <person name="Correr F.H."/>
            <person name="Franceschini L.M."/>
            <person name="Leite T.F."/>
            <person name="Margarido G.R.A."/>
            <person name="Almeida C.A."/>
            <person name="Ferrarezi J.A."/>
            <person name="Labate C.A."/>
        </authorList>
    </citation>
    <scope>NUCLEOTIDE SEQUENCE</scope>
    <source>
        <strain evidence="2">MF-1</strain>
    </source>
</reference>
<evidence type="ECO:0000313" key="2">
    <source>
        <dbReference type="EMBL" id="MBW0592476.1"/>
    </source>
</evidence>
<feature type="region of interest" description="Disordered" evidence="1">
    <location>
        <begin position="1"/>
        <end position="49"/>
    </location>
</feature>
<dbReference type="EMBL" id="AVOT02148472">
    <property type="protein sequence ID" value="MBW0592476.1"/>
    <property type="molecule type" value="Genomic_DNA"/>
</dbReference>
<dbReference type="AlphaFoldDB" id="A0A9Q3QAZ2"/>
<protein>
    <submittedName>
        <fullName evidence="2">Uncharacterized protein</fullName>
    </submittedName>
</protein>
<feature type="region of interest" description="Disordered" evidence="1">
    <location>
        <begin position="62"/>
        <end position="89"/>
    </location>
</feature>
<accession>A0A9Q3QAZ2</accession>
<comment type="caution">
    <text evidence="2">The sequence shown here is derived from an EMBL/GenBank/DDBJ whole genome shotgun (WGS) entry which is preliminary data.</text>
</comment>
<feature type="compositionally biased region" description="Basic residues" evidence="1">
    <location>
        <begin position="39"/>
        <end position="49"/>
    </location>
</feature>
<evidence type="ECO:0000313" key="3">
    <source>
        <dbReference type="Proteomes" id="UP000765509"/>
    </source>
</evidence>
<dbReference type="Proteomes" id="UP000765509">
    <property type="component" value="Unassembled WGS sequence"/>
</dbReference>